<accession>A0A9Q2NTK5</accession>
<protein>
    <submittedName>
        <fullName evidence="2">Uncharacterized protein</fullName>
    </submittedName>
</protein>
<evidence type="ECO:0000313" key="3">
    <source>
        <dbReference type="Proteomes" id="UP000809337"/>
    </source>
</evidence>
<sequence length="261" mass="29284">MDTEAEKYLRELDGDGGKNWVVIGHVLSELEKHSRSSTSGQAWQDVVKERLAAAGSAVSAGHMYKIRRAYKFLEEQEVDALHLNVVPKISAIEVSERLFRLDAESGREALSDALAEVPIAYVDLKKRYESVLESKPEMKSPRQLAWEARRSSDKTPEKTAAAVAVGHGQEGEGVSREAEGVGAPSLPDELLKSAQNHTQMVWVAGWRAAEQHFRSEIESLRGQIEEQMREKSVFEQTLTDYEGEMEVLTRMVRDLRGDFDE</sequence>
<comment type="caution">
    <text evidence="2">The sequence shown here is derived from an EMBL/GenBank/DDBJ whole genome shotgun (WGS) entry which is preliminary data.</text>
</comment>
<keyword evidence="1" id="KW-0175">Coiled coil</keyword>
<gene>
    <name evidence="2" type="ORF">JQX14_23675</name>
</gene>
<organism evidence="2 3">
    <name type="scientific">Pseudosulfitobacter pseudonitzschiae</name>
    <dbReference type="NCBI Taxonomy" id="1402135"/>
    <lineage>
        <taxon>Bacteria</taxon>
        <taxon>Pseudomonadati</taxon>
        <taxon>Pseudomonadota</taxon>
        <taxon>Alphaproteobacteria</taxon>
        <taxon>Rhodobacterales</taxon>
        <taxon>Roseobacteraceae</taxon>
        <taxon>Pseudosulfitobacter</taxon>
    </lineage>
</organism>
<evidence type="ECO:0000256" key="1">
    <source>
        <dbReference type="SAM" id="Coils"/>
    </source>
</evidence>
<dbReference type="EMBL" id="JAFBWN010000043">
    <property type="protein sequence ID" value="MBM2357553.1"/>
    <property type="molecule type" value="Genomic_DNA"/>
</dbReference>
<feature type="coiled-coil region" evidence="1">
    <location>
        <begin position="210"/>
        <end position="258"/>
    </location>
</feature>
<dbReference type="AlphaFoldDB" id="A0A9Q2NTK5"/>
<dbReference type="Proteomes" id="UP000809337">
    <property type="component" value="Unassembled WGS sequence"/>
</dbReference>
<reference evidence="2" key="1">
    <citation type="submission" date="2021-01" db="EMBL/GenBank/DDBJ databases">
        <title>Diatom-associated Roseobacters Show Island Model of Population Structure.</title>
        <authorList>
            <person name="Qu L."/>
            <person name="Feng X."/>
            <person name="Chen Y."/>
            <person name="Li L."/>
            <person name="Wang X."/>
            <person name="Hu Z."/>
            <person name="Wang H."/>
            <person name="Luo H."/>
        </authorList>
    </citation>
    <scope>NUCLEOTIDE SEQUENCE</scope>
    <source>
        <strain evidence="2">SM26-45</strain>
    </source>
</reference>
<name>A0A9Q2NTK5_9RHOB</name>
<evidence type="ECO:0000313" key="2">
    <source>
        <dbReference type="EMBL" id="MBM2357553.1"/>
    </source>
</evidence>
<dbReference type="RefSeq" id="WP_231036361.1">
    <property type="nucleotide sequence ID" value="NZ_JAJNGX010000043.1"/>
</dbReference>
<proteinExistence type="predicted"/>